<dbReference type="EMBL" id="BAABIW010000014">
    <property type="protein sequence ID" value="GAA5027755.1"/>
    <property type="molecule type" value="Genomic_DNA"/>
</dbReference>
<keyword evidence="2" id="KW-0812">Transmembrane</keyword>
<accession>A0ABP9JEP5</accession>
<evidence type="ECO:0000313" key="3">
    <source>
        <dbReference type="EMBL" id="GAA5027755.1"/>
    </source>
</evidence>
<evidence type="ECO:0000256" key="2">
    <source>
        <dbReference type="SAM" id="Phobius"/>
    </source>
</evidence>
<feature type="transmembrane region" description="Helical" evidence="2">
    <location>
        <begin position="48"/>
        <end position="69"/>
    </location>
</feature>
<feature type="transmembrane region" description="Helical" evidence="2">
    <location>
        <begin position="75"/>
        <end position="95"/>
    </location>
</feature>
<name>A0ABP9JEP5_9MICO</name>
<keyword evidence="2" id="KW-0472">Membrane</keyword>
<reference evidence="4" key="1">
    <citation type="journal article" date="2019" name="Int. J. Syst. Evol. Microbiol.">
        <title>The Global Catalogue of Microorganisms (GCM) 10K type strain sequencing project: providing services to taxonomists for standard genome sequencing and annotation.</title>
        <authorList>
            <consortium name="The Broad Institute Genomics Platform"/>
            <consortium name="The Broad Institute Genome Sequencing Center for Infectious Disease"/>
            <person name="Wu L."/>
            <person name="Ma J."/>
        </authorList>
    </citation>
    <scope>NUCLEOTIDE SEQUENCE [LARGE SCALE GENOMIC DNA]</scope>
    <source>
        <strain evidence="4">JCM 17687</strain>
    </source>
</reference>
<sequence>MTAEVDMTTPPNPEPVDPTQPVLPPSSPSAEDEAEQLRSFNVREQDSAWRAVAYLLTGPLIYGGLGALADHWLGTSWLVGAGIVGGMAMSLYLIWFRYGTH</sequence>
<keyword evidence="2" id="KW-1133">Transmembrane helix</keyword>
<dbReference type="Proteomes" id="UP001500427">
    <property type="component" value="Unassembled WGS sequence"/>
</dbReference>
<keyword evidence="4" id="KW-1185">Reference proteome</keyword>
<comment type="caution">
    <text evidence="3">The sequence shown here is derived from an EMBL/GenBank/DDBJ whole genome shotgun (WGS) entry which is preliminary data.</text>
</comment>
<evidence type="ECO:0000313" key="4">
    <source>
        <dbReference type="Proteomes" id="UP001500427"/>
    </source>
</evidence>
<feature type="region of interest" description="Disordered" evidence="1">
    <location>
        <begin position="1"/>
        <end position="34"/>
    </location>
</feature>
<evidence type="ECO:0008006" key="5">
    <source>
        <dbReference type="Google" id="ProtNLM"/>
    </source>
</evidence>
<feature type="compositionally biased region" description="Pro residues" evidence="1">
    <location>
        <begin position="10"/>
        <end position="27"/>
    </location>
</feature>
<gene>
    <name evidence="3" type="ORF">GCM10023258_22760</name>
</gene>
<evidence type="ECO:0000256" key="1">
    <source>
        <dbReference type="SAM" id="MobiDB-lite"/>
    </source>
</evidence>
<proteinExistence type="predicted"/>
<organism evidence="3 4">
    <name type="scientific">Terrabacter aeriphilus</name>
    <dbReference type="NCBI Taxonomy" id="515662"/>
    <lineage>
        <taxon>Bacteria</taxon>
        <taxon>Bacillati</taxon>
        <taxon>Actinomycetota</taxon>
        <taxon>Actinomycetes</taxon>
        <taxon>Micrococcales</taxon>
        <taxon>Intrasporangiaceae</taxon>
        <taxon>Terrabacter</taxon>
    </lineage>
</organism>
<protein>
    <recommendedName>
        <fullName evidence="5">AtpZ/AtpI family protein</fullName>
    </recommendedName>
</protein>